<dbReference type="STRING" id="870482.SAMN04487987_111101"/>
<keyword evidence="8" id="KW-0812">Transmembrane</keyword>
<feature type="domain" description="Response regulatory" evidence="11">
    <location>
        <begin position="1067"/>
        <end position="1182"/>
    </location>
</feature>
<dbReference type="Pfam" id="PF00072">
    <property type="entry name" value="Response_reg"/>
    <property type="match status" value="1"/>
</dbReference>
<dbReference type="Gene3D" id="2.60.40.10">
    <property type="entry name" value="Immunoglobulins"/>
    <property type="match status" value="1"/>
</dbReference>
<dbReference type="SUPFAM" id="SSF50998">
    <property type="entry name" value="Quinoprotein alcohol dehydrogenase-like"/>
    <property type="match status" value="2"/>
</dbReference>
<dbReference type="InterPro" id="IPR036097">
    <property type="entry name" value="HisK_dim/P_sf"/>
</dbReference>
<dbReference type="InterPro" id="IPR015943">
    <property type="entry name" value="WD40/YVTN_repeat-like_dom_sf"/>
</dbReference>
<dbReference type="Pfam" id="PF02518">
    <property type="entry name" value="HATPase_c"/>
    <property type="match status" value="1"/>
</dbReference>
<dbReference type="Pfam" id="PF12833">
    <property type="entry name" value="HTH_18"/>
    <property type="match status" value="1"/>
</dbReference>
<dbReference type="Pfam" id="PF00512">
    <property type="entry name" value="HisKA"/>
    <property type="match status" value="1"/>
</dbReference>
<keyword evidence="3 7" id="KW-0597">Phosphoprotein</keyword>
<dbReference type="InterPro" id="IPR011006">
    <property type="entry name" value="CheY-like_superfamily"/>
</dbReference>
<gene>
    <name evidence="12" type="ORF">SAMN04487987_111101</name>
</gene>
<dbReference type="PROSITE" id="PS50109">
    <property type="entry name" value="HIS_KIN"/>
    <property type="match status" value="1"/>
</dbReference>
<dbReference type="GO" id="GO:0003700">
    <property type="term" value="F:DNA-binding transcription factor activity"/>
    <property type="evidence" value="ECO:0007669"/>
    <property type="project" value="InterPro"/>
</dbReference>
<dbReference type="SUPFAM" id="SSF52172">
    <property type="entry name" value="CheY-like"/>
    <property type="match status" value="1"/>
</dbReference>
<dbReference type="PANTHER" id="PTHR43547">
    <property type="entry name" value="TWO-COMPONENT HISTIDINE KINASE"/>
    <property type="match status" value="1"/>
</dbReference>
<evidence type="ECO:0000259" key="9">
    <source>
        <dbReference type="PROSITE" id="PS01124"/>
    </source>
</evidence>
<dbReference type="InterPro" id="IPR009057">
    <property type="entry name" value="Homeodomain-like_sf"/>
</dbReference>
<dbReference type="PROSITE" id="PS00041">
    <property type="entry name" value="HTH_ARAC_FAMILY_1"/>
    <property type="match status" value="1"/>
</dbReference>
<evidence type="ECO:0000256" key="4">
    <source>
        <dbReference type="ARBA" id="ARBA00023015"/>
    </source>
</evidence>
<dbReference type="FunFam" id="1.10.287.130:FF:000045">
    <property type="entry name" value="Two-component system sensor histidine kinase/response regulator"/>
    <property type="match status" value="1"/>
</dbReference>
<keyword evidence="13" id="KW-1185">Reference proteome</keyword>
<evidence type="ECO:0000256" key="5">
    <source>
        <dbReference type="ARBA" id="ARBA00023125"/>
    </source>
</evidence>
<dbReference type="SUPFAM" id="SSF46689">
    <property type="entry name" value="Homeodomain-like"/>
    <property type="match status" value="1"/>
</dbReference>
<reference evidence="13" key="1">
    <citation type="submission" date="2016-10" db="EMBL/GenBank/DDBJ databases">
        <authorList>
            <person name="Varghese N."/>
            <person name="Submissions S."/>
        </authorList>
    </citation>
    <scope>NUCLEOTIDE SEQUENCE [LARGE SCALE GENOMIC DNA]</scope>
    <source>
        <strain evidence="13">DSM 25730</strain>
    </source>
</reference>
<keyword evidence="4" id="KW-0805">Transcription regulation</keyword>
<keyword evidence="5" id="KW-0238">DNA-binding</keyword>
<dbReference type="GO" id="GO:0000155">
    <property type="term" value="F:phosphorelay sensor kinase activity"/>
    <property type="evidence" value="ECO:0007669"/>
    <property type="project" value="InterPro"/>
</dbReference>
<dbReference type="InterPro" id="IPR013783">
    <property type="entry name" value="Ig-like_fold"/>
</dbReference>
<evidence type="ECO:0000256" key="6">
    <source>
        <dbReference type="ARBA" id="ARBA00023163"/>
    </source>
</evidence>
<dbReference type="InterPro" id="IPR018060">
    <property type="entry name" value="HTH_AraC"/>
</dbReference>
<dbReference type="InterPro" id="IPR001789">
    <property type="entry name" value="Sig_transdc_resp-reg_receiver"/>
</dbReference>
<evidence type="ECO:0000256" key="3">
    <source>
        <dbReference type="ARBA" id="ARBA00022553"/>
    </source>
</evidence>
<feature type="transmembrane region" description="Helical" evidence="8">
    <location>
        <begin position="761"/>
        <end position="786"/>
    </location>
</feature>
<dbReference type="Gene3D" id="3.40.50.2300">
    <property type="match status" value="1"/>
</dbReference>
<feature type="modified residue" description="4-aspartylphosphate" evidence="7">
    <location>
        <position position="1115"/>
    </location>
</feature>
<dbReference type="EMBL" id="FOMI01000011">
    <property type="protein sequence ID" value="SFD38351.1"/>
    <property type="molecule type" value="Genomic_DNA"/>
</dbReference>
<dbReference type="InterPro" id="IPR005467">
    <property type="entry name" value="His_kinase_dom"/>
</dbReference>
<feature type="domain" description="Histidine kinase" evidence="10">
    <location>
        <begin position="819"/>
        <end position="1031"/>
    </location>
</feature>
<dbReference type="PROSITE" id="PS50110">
    <property type="entry name" value="RESPONSE_REGULATORY"/>
    <property type="match status" value="1"/>
</dbReference>
<dbReference type="Gene3D" id="1.10.10.60">
    <property type="entry name" value="Homeodomain-like"/>
    <property type="match status" value="1"/>
</dbReference>
<dbReference type="InterPro" id="IPR018062">
    <property type="entry name" value="HTH_AraC-typ_CS"/>
</dbReference>
<evidence type="ECO:0000313" key="12">
    <source>
        <dbReference type="EMBL" id="SFD38351.1"/>
    </source>
</evidence>
<evidence type="ECO:0000259" key="10">
    <source>
        <dbReference type="PROSITE" id="PS50109"/>
    </source>
</evidence>
<keyword evidence="6" id="KW-0804">Transcription</keyword>
<organism evidence="12 13">
    <name type="scientific">Algibacter pectinivorans</name>
    <dbReference type="NCBI Taxonomy" id="870482"/>
    <lineage>
        <taxon>Bacteria</taxon>
        <taxon>Pseudomonadati</taxon>
        <taxon>Bacteroidota</taxon>
        <taxon>Flavobacteriia</taxon>
        <taxon>Flavobacteriales</taxon>
        <taxon>Flavobacteriaceae</taxon>
        <taxon>Algibacter</taxon>
    </lineage>
</organism>
<dbReference type="SMART" id="SM00388">
    <property type="entry name" value="HisKA"/>
    <property type="match status" value="1"/>
</dbReference>
<keyword evidence="8" id="KW-1133">Transmembrane helix</keyword>
<dbReference type="EC" id="2.7.13.3" evidence="2"/>
<accession>A0A1I1RVS5</accession>
<dbReference type="CDD" id="cd17574">
    <property type="entry name" value="REC_OmpR"/>
    <property type="match status" value="1"/>
</dbReference>
<dbReference type="SMART" id="SM00387">
    <property type="entry name" value="HATPase_c"/>
    <property type="match status" value="1"/>
</dbReference>
<dbReference type="Proteomes" id="UP000199439">
    <property type="component" value="Unassembled WGS sequence"/>
</dbReference>
<dbReference type="CDD" id="cd00082">
    <property type="entry name" value="HisKA"/>
    <property type="match status" value="1"/>
</dbReference>
<dbReference type="Gene3D" id="3.30.565.10">
    <property type="entry name" value="Histidine kinase-like ATPase, C-terminal domain"/>
    <property type="match status" value="1"/>
</dbReference>
<evidence type="ECO:0000256" key="2">
    <source>
        <dbReference type="ARBA" id="ARBA00012438"/>
    </source>
</evidence>
<evidence type="ECO:0000256" key="7">
    <source>
        <dbReference type="PROSITE-ProRule" id="PRU00169"/>
    </source>
</evidence>
<dbReference type="InterPro" id="IPR003661">
    <property type="entry name" value="HisK_dim/P_dom"/>
</dbReference>
<dbReference type="InterPro" id="IPR036890">
    <property type="entry name" value="HATPase_C_sf"/>
</dbReference>
<sequence length="1313" mass="150381">MVRRYYKTFYIPFVYLLFYYCFLNAQDSISSYIDPVYPQKQFSFKTLSINNGLSQNSVISIAQDSIGYLWMATQDGLNKYNGRDFKHYNKQFEDITRATFSRLGKIYIDKQNRLWIITHSGKLELYQPKTDDFKPIKLPFEASIVFQDKDLNLFIGSYDKGLYKIDAKTKDTIQVFKNEEVHKTVYNILEHENSLYVATSGSVYKLNKDNTYNNIKVTTTRSTNFSVLKTNEKNDIWLGSFGSGLFFKSKDSDSFTQYTSPELPNNLNIEDLLIDSRNRLWIVTYGNGVYLIDFKTNTIKNFKANKNNPFAIHYNDMLCLYEDATGIIWFGSDGTGASYYDTHLIKFNILTNNQVPKTVNVNMVRSITTDSLDNIWIGTSGKGLTVVNLKTDTYKTYTTANTPLASNRIISLNFIDKNFWIGHQGYGLNIIESNGNYKYYPEISDFTIWRIIKTTNNQAWLCTERHGVLLFDKNRGILKQYNTKNSKLQSNNIRALTIDDKKNIWIGTDDKGLYKLNTKTDEINKIPIVSNKIKSLYSNSSILWVGTFGDGLKKYNILKNTVTTYTEKEGLPNDVIYGILPDKHQNLWLSTNNGLSQLKTINGKVQFENFSSYDGLQAKEFNTGAYYLDKKGTLMFGGLEGINWFHPGQLTFNTVKPKTIISKLEIFSKPRDLTESLKLKHNDNTITFTFSSLHFSQPERNAFKYKLVNHDKNWIASGNTNIAHYTNLPPNTYTFQVISSNYDGIWNYEPATYSFTINKPWYLSNLAIIAYVVLGVLIAFAVYKYLKWRWLIKMQLQFEHKETARLKQLNGFKTKLYTNISHEFRTPLTLITGPIEKQLGNPKLSKSDKTELELVQRNSKRLLNLVNQLLDLSKLETGNLTLSVSQGNLGVFLKQLVKAFQFKAKEKNINFSYNIMPIENAWYDKDVIEKIVTNLLANAIKYTPKEGTINFDVSIQKGQIIITVINNGNTIKTEDIAKLFQRYYQNSKSSDGIGIGLSLVKELIVLSHGNIVANALNKDDIQFTITLPVERSFFNSSEIVDDSLPSKNETLPTSHLNNVTKPSNKPLMLIVEDDEDIRIFLKSIFNDLYTIEDAIHGESGIKKAIKFVPDIIISDIMMPKTNGIELCNTLKQDERTSHIPIILLTAKSGNDNEIEGLKTGADDYVVKPFNTETLKIKVKNLITLRQQLQQRYTKSLELKDIATTTIEEKFLIKLKNVLNENITDPAFTSAVFSDKMLMSRMQLHRKLKALTGQSTTELIRTERLKLGKELLLNSDLSISEIGYQIGFNTPSYFIKCFKDTYNCTPSEYVSSQQ</sequence>
<dbReference type="PANTHER" id="PTHR43547:SF2">
    <property type="entry name" value="HYBRID SIGNAL TRANSDUCTION HISTIDINE KINASE C"/>
    <property type="match status" value="1"/>
</dbReference>
<keyword evidence="12" id="KW-0808">Transferase</keyword>
<evidence type="ECO:0000256" key="1">
    <source>
        <dbReference type="ARBA" id="ARBA00000085"/>
    </source>
</evidence>
<keyword evidence="8" id="KW-0472">Membrane</keyword>
<dbReference type="RefSeq" id="WP_245750663.1">
    <property type="nucleotide sequence ID" value="NZ_FOMI01000011.1"/>
</dbReference>
<keyword evidence="12" id="KW-0418">Kinase</keyword>
<dbReference type="Gene3D" id="2.130.10.10">
    <property type="entry name" value="YVTN repeat-like/Quinoprotein amine dehydrogenase"/>
    <property type="match status" value="2"/>
</dbReference>
<dbReference type="Pfam" id="PF07495">
    <property type="entry name" value="Y_Y_Y"/>
    <property type="match status" value="1"/>
</dbReference>
<dbReference type="InterPro" id="IPR011110">
    <property type="entry name" value="Reg_prop"/>
</dbReference>
<comment type="catalytic activity">
    <reaction evidence="1">
        <text>ATP + protein L-histidine = ADP + protein N-phospho-L-histidine.</text>
        <dbReference type="EC" id="2.7.13.3"/>
    </reaction>
</comment>
<dbReference type="Pfam" id="PF07494">
    <property type="entry name" value="Reg_prop"/>
    <property type="match status" value="3"/>
</dbReference>
<dbReference type="Gene3D" id="1.10.287.130">
    <property type="match status" value="1"/>
</dbReference>
<feature type="domain" description="HTH araC/xylS-type" evidence="9">
    <location>
        <begin position="1212"/>
        <end position="1311"/>
    </location>
</feature>
<name>A0A1I1RVS5_9FLAO</name>
<dbReference type="SUPFAM" id="SSF55874">
    <property type="entry name" value="ATPase domain of HSP90 chaperone/DNA topoisomerase II/histidine kinase"/>
    <property type="match status" value="1"/>
</dbReference>
<evidence type="ECO:0000313" key="13">
    <source>
        <dbReference type="Proteomes" id="UP000199439"/>
    </source>
</evidence>
<evidence type="ECO:0000256" key="8">
    <source>
        <dbReference type="SAM" id="Phobius"/>
    </source>
</evidence>
<dbReference type="SMART" id="SM00448">
    <property type="entry name" value="REC"/>
    <property type="match status" value="1"/>
</dbReference>
<dbReference type="SMART" id="SM00342">
    <property type="entry name" value="HTH_ARAC"/>
    <property type="match status" value="1"/>
</dbReference>
<dbReference type="InterPro" id="IPR003594">
    <property type="entry name" value="HATPase_dom"/>
</dbReference>
<dbReference type="PROSITE" id="PS01124">
    <property type="entry name" value="HTH_ARAC_FAMILY_2"/>
    <property type="match status" value="1"/>
</dbReference>
<proteinExistence type="predicted"/>
<evidence type="ECO:0000259" key="11">
    <source>
        <dbReference type="PROSITE" id="PS50110"/>
    </source>
</evidence>
<dbReference type="GO" id="GO:0043565">
    <property type="term" value="F:sequence-specific DNA binding"/>
    <property type="evidence" value="ECO:0007669"/>
    <property type="project" value="InterPro"/>
</dbReference>
<dbReference type="InterPro" id="IPR011047">
    <property type="entry name" value="Quinoprotein_ADH-like_sf"/>
</dbReference>
<protein>
    <recommendedName>
        <fullName evidence="2">histidine kinase</fullName>
        <ecNumber evidence="2">2.7.13.3</ecNumber>
    </recommendedName>
</protein>
<dbReference type="SUPFAM" id="SSF47384">
    <property type="entry name" value="Homodimeric domain of signal transducing histidine kinase"/>
    <property type="match status" value="1"/>
</dbReference>
<dbReference type="InterPro" id="IPR011123">
    <property type="entry name" value="Y_Y_Y"/>
</dbReference>